<evidence type="ECO:0000313" key="4">
    <source>
        <dbReference type="Proteomes" id="UP000184383"/>
    </source>
</evidence>
<evidence type="ECO:0000256" key="1">
    <source>
        <dbReference type="SAM" id="MobiDB-lite"/>
    </source>
</evidence>
<dbReference type="RefSeq" id="XP_040690563.1">
    <property type="nucleotide sequence ID" value="XM_040838888.1"/>
</dbReference>
<dbReference type="Pfam" id="PF00566">
    <property type="entry name" value="RabGAP-TBC"/>
    <property type="match status" value="1"/>
</dbReference>
<reference evidence="4" key="1">
    <citation type="journal article" date="2017" name="Genome Biol.">
        <title>Comparative genomics reveals high biological diversity and specific adaptations in the industrially and medically important fungal genus Aspergillus.</title>
        <authorList>
            <person name="de Vries R.P."/>
            <person name="Riley R."/>
            <person name="Wiebenga A."/>
            <person name="Aguilar-Osorio G."/>
            <person name="Amillis S."/>
            <person name="Uchima C.A."/>
            <person name="Anderluh G."/>
            <person name="Asadollahi M."/>
            <person name="Askin M."/>
            <person name="Barry K."/>
            <person name="Battaglia E."/>
            <person name="Bayram O."/>
            <person name="Benocci T."/>
            <person name="Braus-Stromeyer S.A."/>
            <person name="Caldana C."/>
            <person name="Canovas D."/>
            <person name="Cerqueira G.C."/>
            <person name="Chen F."/>
            <person name="Chen W."/>
            <person name="Choi C."/>
            <person name="Clum A."/>
            <person name="Dos Santos R.A."/>
            <person name="Damasio A.R."/>
            <person name="Diallinas G."/>
            <person name="Emri T."/>
            <person name="Fekete E."/>
            <person name="Flipphi M."/>
            <person name="Freyberg S."/>
            <person name="Gallo A."/>
            <person name="Gournas C."/>
            <person name="Habgood R."/>
            <person name="Hainaut M."/>
            <person name="Harispe M.L."/>
            <person name="Henrissat B."/>
            <person name="Hilden K.S."/>
            <person name="Hope R."/>
            <person name="Hossain A."/>
            <person name="Karabika E."/>
            <person name="Karaffa L."/>
            <person name="Karanyi Z."/>
            <person name="Krasevec N."/>
            <person name="Kuo A."/>
            <person name="Kusch H."/>
            <person name="LaButti K."/>
            <person name="Lagendijk E.L."/>
            <person name="Lapidus A."/>
            <person name="Levasseur A."/>
            <person name="Lindquist E."/>
            <person name="Lipzen A."/>
            <person name="Logrieco A.F."/>
            <person name="MacCabe A."/>
            <person name="Maekelae M.R."/>
            <person name="Malavazi I."/>
            <person name="Melin P."/>
            <person name="Meyer V."/>
            <person name="Mielnichuk N."/>
            <person name="Miskei M."/>
            <person name="Molnar A.P."/>
            <person name="Mule G."/>
            <person name="Ngan C.Y."/>
            <person name="Orejas M."/>
            <person name="Orosz E."/>
            <person name="Ouedraogo J.P."/>
            <person name="Overkamp K.M."/>
            <person name="Park H.-S."/>
            <person name="Perrone G."/>
            <person name="Piumi F."/>
            <person name="Punt P.J."/>
            <person name="Ram A.F."/>
            <person name="Ramon A."/>
            <person name="Rauscher S."/>
            <person name="Record E."/>
            <person name="Riano-Pachon D.M."/>
            <person name="Robert V."/>
            <person name="Roehrig J."/>
            <person name="Ruller R."/>
            <person name="Salamov A."/>
            <person name="Salih N.S."/>
            <person name="Samson R.A."/>
            <person name="Sandor E."/>
            <person name="Sanguinetti M."/>
            <person name="Schuetze T."/>
            <person name="Sepcic K."/>
            <person name="Shelest E."/>
            <person name="Sherlock G."/>
            <person name="Sophianopoulou V."/>
            <person name="Squina F.M."/>
            <person name="Sun H."/>
            <person name="Susca A."/>
            <person name="Todd R.B."/>
            <person name="Tsang A."/>
            <person name="Unkles S.E."/>
            <person name="van de Wiele N."/>
            <person name="van Rossen-Uffink D."/>
            <person name="Oliveira J.V."/>
            <person name="Vesth T.C."/>
            <person name="Visser J."/>
            <person name="Yu J.-H."/>
            <person name="Zhou M."/>
            <person name="Andersen M.R."/>
            <person name="Archer D.B."/>
            <person name="Baker S.E."/>
            <person name="Benoit I."/>
            <person name="Brakhage A.A."/>
            <person name="Braus G.H."/>
            <person name="Fischer R."/>
            <person name="Frisvad J.C."/>
            <person name="Goldman G.H."/>
            <person name="Houbraken J."/>
            <person name="Oakley B."/>
            <person name="Pocsi I."/>
            <person name="Scazzocchio C."/>
            <person name="Seiboth B."/>
            <person name="vanKuyk P.A."/>
            <person name="Wortman J."/>
            <person name="Dyer P.S."/>
            <person name="Grigoriev I.V."/>
        </authorList>
    </citation>
    <scope>NUCLEOTIDE SEQUENCE [LARGE SCALE GENOMIC DNA]</scope>
    <source>
        <strain evidence="4">DTO 134E9</strain>
    </source>
</reference>
<dbReference type="InterPro" id="IPR050302">
    <property type="entry name" value="Rab_GAP_TBC_domain"/>
</dbReference>
<dbReference type="SMART" id="SM00164">
    <property type="entry name" value="TBC"/>
    <property type="match status" value="1"/>
</dbReference>
<feature type="region of interest" description="Disordered" evidence="1">
    <location>
        <begin position="60"/>
        <end position="289"/>
    </location>
</feature>
<dbReference type="VEuPathDB" id="FungiDB:ASPWEDRAFT_67221"/>
<keyword evidence="4" id="KW-1185">Reference proteome</keyword>
<feature type="compositionally biased region" description="Acidic residues" evidence="1">
    <location>
        <begin position="193"/>
        <end position="206"/>
    </location>
</feature>
<dbReference type="PROSITE" id="PS50086">
    <property type="entry name" value="TBC_RABGAP"/>
    <property type="match status" value="1"/>
</dbReference>
<dbReference type="PANTHER" id="PTHR47219:SF15">
    <property type="entry name" value="TBC1 DOMAIN FAMILY MEMBER 12 ISOFORM X1"/>
    <property type="match status" value="1"/>
</dbReference>
<dbReference type="GO" id="GO:0005096">
    <property type="term" value="F:GTPase activator activity"/>
    <property type="evidence" value="ECO:0007669"/>
    <property type="project" value="TreeGrafter"/>
</dbReference>
<feature type="compositionally biased region" description="Basic and acidic residues" evidence="1">
    <location>
        <begin position="313"/>
        <end position="322"/>
    </location>
</feature>
<dbReference type="FunFam" id="1.10.10.750:FF:000013">
    <property type="entry name" value="Similar to TBC domain protein"/>
    <property type="match status" value="1"/>
</dbReference>
<feature type="compositionally biased region" description="Low complexity" evidence="1">
    <location>
        <begin position="13"/>
        <end position="34"/>
    </location>
</feature>
<dbReference type="Pfam" id="PF22874">
    <property type="entry name" value="SBE2_M"/>
    <property type="match status" value="1"/>
</dbReference>
<protein>
    <recommendedName>
        <fullName evidence="2">Rab-GAP TBC domain-containing protein</fullName>
    </recommendedName>
</protein>
<evidence type="ECO:0000259" key="2">
    <source>
        <dbReference type="PROSITE" id="PS50086"/>
    </source>
</evidence>
<dbReference type="AlphaFoldDB" id="A0A1L9RPZ3"/>
<feature type="domain" description="Rab-GAP TBC" evidence="2">
    <location>
        <begin position="453"/>
        <end position="656"/>
    </location>
</feature>
<dbReference type="FunFam" id="1.10.8.270:FF:000034">
    <property type="entry name" value="TBC (Tre-2/Bub2/Cdc16) domain family"/>
    <property type="match status" value="1"/>
</dbReference>
<dbReference type="InterPro" id="IPR035969">
    <property type="entry name" value="Rab-GAP_TBC_sf"/>
</dbReference>
<feature type="region of interest" description="Disordered" evidence="1">
    <location>
        <begin position="1"/>
        <end position="39"/>
    </location>
</feature>
<proteinExistence type="predicted"/>
<name>A0A1L9RPZ3_ASPWE</name>
<feature type="compositionally biased region" description="Polar residues" evidence="1">
    <location>
        <begin position="108"/>
        <end position="121"/>
    </location>
</feature>
<feature type="region of interest" description="Disordered" evidence="1">
    <location>
        <begin position="313"/>
        <end position="361"/>
    </location>
</feature>
<dbReference type="GO" id="GO:0031267">
    <property type="term" value="F:small GTPase binding"/>
    <property type="evidence" value="ECO:0007669"/>
    <property type="project" value="TreeGrafter"/>
</dbReference>
<feature type="compositionally biased region" description="Low complexity" evidence="1">
    <location>
        <begin position="153"/>
        <end position="174"/>
    </location>
</feature>
<feature type="compositionally biased region" description="Polar residues" evidence="1">
    <location>
        <begin position="135"/>
        <end position="144"/>
    </location>
</feature>
<feature type="compositionally biased region" description="Low complexity" evidence="1">
    <location>
        <begin position="259"/>
        <end position="273"/>
    </location>
</feature>
<evidence type="ECO:0000313" key="3">
    <source>
        <dbReference type="EMBL" id="OJJ36887.1"/>
    </source>
</evidence>
<dbReference type="STRING" id="1073089.A0A1L9RPZ3"/>
<dbReference type="Gene3D" id="1.10.472.80">
    <property type="entry name" value="Ypt/Rab-GAP domain of gyp1p, domain 3"/>
    <property type="match status" value="1"/>
</dbReference>
<feature type="compositionally biased region" description="Polar residues" evidence="1">
    <location>
        <begin position="85"/>
        <end position="98"/>
    </location>
</feature>
<dbReference type="GeneID" id="63754736"/>
<dbReference type="PANTHER" id="PTHR47219">
    <property type="entry name" value="RAB GTPASE-ACTIVATING PROTEIN 1-LIKE"/>
    <property type="match status" value="1"/>
</dbReference>
<dbReference type="EMBL" id="KV878211">
    <property type="protein sequence ID" value="OJJ36887.1"/>
    <property type="molecule type" value="Genomic_DNA"/>
</dbReference>
<dbReference type="SUPFAM" id="SSF47923">
    <property type="entry name" value="Ypt/Rab-GAP domain of gyp1p"/>
    <property type="match status" value="2"/>
</dbReference>
<accession>A0A1L9RPZ3</accession>
<sequence>MTTTLCTTPNSPPELSGSKSSKSSSFHSSSQLSGPDGIFTDISNFEDIGLEDDADLSYMNGGAAQYGRAGGIARSSTARLHGKSAVTTTTRDLTSTPKQRAPFPPLQGQVNGALSSQQNLKTPKVRPGKKRRDTNATPQSSPLQVAQPRRSRSTSPLRPLSASPSTQSLSPSPARTLNRKQSWQPNRKSLKDLEEEYHDSDEELPEDASLWNVPISPRPMQDRPISRATSPDGRSPGPRPLPLSHTGSENGVPLASPKSRGPSRSRQSLRSSSAGPERGQISPRNPRVYSYNTAMSDLSEEAKIITEALEHHADENVRRKGENLQSGRSSLSSNGDSKRGSKGPIELPPLQKSNIMIDPLPISKEKEKVLSRTRPSWLPPKDQKEEKKHLKEYKKMMAQSREADKRKAAQAASAQCEKDNTRETLQNIWDEYVYPNWDRVISEPRTRELWWRGIPPRSRGTTWQRAIGNELSLSEETYKKALQRAKDVRTADGDAGESNKRMRDWFDAIQVDASKAFPDLNLFQEGGPLRDTLIDVLEAYSMYRSDVGYIYGLHTIAALLVLQFPSPASAFLAMANALNRPIAVGFLTLDRGAIGRTYSLASATLRYKFPSLATHLYETLHLPDEDIWEPMFRSLLTNGLDLERISRVWDCWVFEGDRIMIRAAVAILGSLQSQLTGFTTPDDHSRITVKNILGWGPRHLGAKSKDRHSAPAAPATGFGGGQFANAVGDYWVLTSAGDEDGFMSEVREAGKVRS</sequence>
<feature type="compositionally biased region" description="Low complexity" evidence="1">
    <location>
        <begin position="326"/>
        <end position="335"/>
    </location>
</feature>
<organism evidence="3 4">
    <name type="scientific">Aspergillus wentii DTO 134E9</name>
    <dbReference type="NCBI Taxonomy" id="1073089"/>
    <lineage>
        <taxon>Eukaryota</taxon>
        <taxon>Fungi</taxon>
        <taxon>Dikarya</taxon>
        <taxon>Ascomycota</taxon>
        <taxon>Pezizomycotina</taxon>
        <taxon>Eurotiomycetes</taxon>
        <taxon>Eurotiomycetidae</taxon>
        <taxon>Eurotiales</taxon>
        <taxon>Aspergillaceae</taxon>
        <taxon>Aspergillus</taxon>
        <taxon>Aspergillus subgen. Cremei</taxon>
    </lineage>
</organism>
<dbReference type="Gene3D" id="1.10.8.270">
    <property type="entry name" value="putative rabgap domain of human tbc1 domain family member 14 like domains"/>
    <property type="match status" value="1"/>
</dbReference>
<gene>
    <name evidence="3" type="ORF">ASPWEDRAFT_67221</name>
</gene>
<dbReference type="OrthoDB" id="289721at2759"/>
<dbReference type="Proteomes" id="UP000184383">
    <property type="component" value="Unassembled WGS sequence"/>
</dbReference>
<feature type="compositionally biased region" description="Basic residues" evidence="1">
    <location>
        <begin position="123"/>
        <end position="132"/>
    </location>
</feature>
<dbReference type="InterPro" id="IPR000195">
    <property type="entry name" value="Rab-GAP-TBC_dom"/>
</dbReference>
<dbReference type="Gene3D" id="1.10.10.750">
    <property type="entry name" value="Ypt/Rab-GAP domain of gyp1p, domain 1"/>
    <property type="match status" value="1"/>
</dbReference>
<dbReference type="InterPro" id="IPR053949">
    <property type="entry name" value="SBE2/SBE22_M"/>
</dbReference>